<keyword evidence="6" id="KW-1185">Reference proteome</keyword>
<evidence type="ECO:0000313" key="5">
    <source>
        <dbReference type="EMBL" id="VEL43628.1"/>
    </source>
</evidence>
<dbReference type="InterPro" id="IPR036028">
    <property type="entry name" value="SH3-like_dom_sf"/>
</dbReference>
<dbReference type="Gene3D" id="2.30.30.40">
    <property type="entry name" value="SH3 Domains"/>
    <property type="match status" value="1"/>
</dbReference>
<comment type="caution">
    <text evidence="5">The sequence shown here is derived from an EMBL/GenBank/DDBJ whole genome shotgun (WGS) entry which is preliminary data.</text>
</comment>
<organism evidence="5 6">
    <name type="scientific">Protopolystoma xenopodis</name>
    <dbReference type="NCBI Taxonomy" id="117903"/>
    <lineage>
        <taxon>Eukaryota</taxon>
        <taxon>Metazoa</taxon>
        <taxon>Spiralia</taxon>
        <taxon>Lophotrochozoa</taxon>
        <taxon>Platyhelminthes</taxon>
        <taxon>Monogenea</taxon>
        <taxon>Polyopisthocotylea</taxon>
        <taxon>Polystomatidea</taxon>
        <taxon>Polystomatidae</taxon>
        <taxon>Protopolystoma</taxon>
    </lineage>
</organism>
<dbReference type="OrthoDB" id="6284961at2759"/>
<feature type="domain" description="SH3" evidence="4">
    <location>
        <begin position="76"/>
        <end position="124"/>
    </location>
</feature>
<reference evidence="5" key="1">
    <citation type="submission" date="2018-11" db="EMBL/GenBank/DDBJ databases">
        <authorList>
            <consortium name="Pathogen Informatics"/>
        </authorList>
    </citation>
    <scope>NUCLEOTIDE SEQUENCE</scope>
</reference>
<keyword evidence="1 2" id="KW-0728">SH3 domain</keyword>
<accession>A0A448XS49</accession>
<dbReference type="InterPro" id="IPR001452">
    <property type="entry name" value="SH3_domain"/>
</dbReference>
<feature type="compositionally biased region" description="Low complexity" evidence="3">
    <location>
        <begin position="53"/>
        <end position="66"/>
    </location>
</feature>
<evidence type="ECO:0000256" key="2">
    <source>
        <dbReference type="PROSITE-ProRule" id="PRU00192"/>
    </source>
</evidence>
<evidence type="ECO:0000256" key="1">
    <source>
        <dbReference type="ARBA" id="ARBA00022443"/>
    </source>
</evidence>
<evidence type="ECO:0000256" key="3">
    <source>
        <dbReference type="SAM" id="MobiDB-lite"/>
    </source>
</evidence>
<evidence type="ECO:0000259" key="4">
    <source>
        <dbReference type="PROSITE" id="PS50002"/>
    </source>
</evidence>
<dbReference type="Proteomes" id="UP000784294">
    <property type="component" value="Unassembled WGS sequence"/>
</dbReference>
<name>A0A448XS49_9PLAT</name>
<protein>
    <recommendedName>
        <fullName evidence="4">SH3 domain-containing protein</fullName>
    </recommendedName>
</protein>
<gene>
    <name evidence="5" type="ORF">PXEA_LOCUS37068</name>
</gene>
<dbReference type="AlphaFoldDB" id="A0A448XS49"/>
<dbReference type="Pfam" id="PF00018">
    <property type="entry name" value="SH3_1"/>
    <property type="match status" value="1"/>
</dbReference>
<dbReference type="SUPFAM" id="SSF50044">
    <property type="entry name" value="SH3-domain"/>
    <property type="match status" value="1"/>
</dbReference>
<sequence length="124" mass="13010">MPGQSNLSSDQISAPDMSSNSMAIPVTSNISTTEGNFSVAASAVSSGQTVGLSNTTTPVSNSATTTLSMETTGNGVEPEIARVIMPFMASSVEQLSLKVGQLVQIRKRSPKGWWEGELQTFKLV</sequence>
<dbReference type="PROSITE" id="PS50002">
    <property type="entry name" value="SH3"/>
    <property type="match status" value="1"/>
</dbReference>
<dbReference type="EMBL" id="CAAALY010283381">
    <property type="protein sequence ID" value="VEL43628.1"/>
    <property type="molecule type" value="Genomic_DNA"/>
</dbReference>
<proteinExistence type="predicted"/>
<feature type="region of interest" description="Disordered" evidence="3">
    <location>
        <begin position="1"/>
        <end position="26"/>
    </location>
</feature>
<evidence type="ECO:0000313" key="6">
    <source>
        <dbReference type="Proteomes" id="UP000784294"/>
    </source>
</evidence>
<feature type="region of interest" description="Disordered" evidence="3">
    <location>
        <begin position="46"/>
        <end position="74"/>
    </location>
</feature>